<dbReference type="AlphaFoldDB" id="A0AA90ZDD6"/>
<dbReference type="Gene3D" id="3.30.300.20">
    <property type="match status" value="2"/>
</dbReference>
<dbReference type="EMBL" id="JAVDQI010000007">
    <property type="protein sequence ID" value="MDR6223388.1"/>
    <property type="molecule type" value="Genomic_DNA"/>
</dbReference>
<dbReference type="InterPro" id="IPR036102">
    <property type="entry name" value="OsmC/Ohrsf"/>
</dbReference>
<dbReference type="InterPro" id="IPR015946">
    <property type="entry name" value="KH_dom-like_a/b"/>
</dbReference>
<gene>
    <name evidence="1" type="ORF">J2750_001856</name>
</gene>
<sequence>MKRNIAIISILAVLAVLLMSGCIITPNNNEADIQQDFTSTEYQVVTRVDDSPDPTGFEKTEAQDAEGSLNLNVAVVAERVLHNDANALKKGTVQPVGEEGLSSWQLLSDEGQASHDQFAPNPLNYMVAGIASDLQTQVERGIEIMELDVEDVKVEAKVFYRYDDFMTDQWSGYTDKAIVNILIESNESPENIAELKELALSSWAAGEGLVNKTDVFPELLINGEHWDIHYATNGTVPDPDSVSIDNGQILSSKSVLPEVETFEPGEDLDMSGVATGQVDNFEFVVVAVSESADDSERPYLHKVTARSLNDNYFAFDLYADDSYGYEGPDKAPTSLDYLTSGTAFCLMSQLTVNDMYFRDVVIDDYRVEQQIDYRQEDYMTTDMAGYADTITSRVIVNSKADEEDLNQFFVQSVRCCFAGEAFLNETEVESNIYLNGNIVE</sequence>
<protein>
    <submittedName>
        <fullName evidence="1">OsmC-like protein</fullName>
    </submittedName>
</protein>
<comment type="caution">
    <text evidence="1">The sequence shown here is derived from an EMBL/GenBank/DDBJ whole genome shotgun (WGS) entry which is preliminary data.</text>
</comment>
<evidence type="ECO:0000313" key="2">
    <source>
        <dbReference type="Proteomes" id="UP001185015"/>
    </source>
</evidence>
<evidence type="ECO:0000313" key="1">
    <source>
        <dbReference type="EMBL" id="MDR6223388.1"/>
    </source>
</evidence>
<organism evidence="1 2">
    <name type="scientific">Methanococcoides alaskense</name>
    <dbReference type="NCBI Taxonomy" id="325778"/>
    <lineage>
        <taxon>Archaea</taxon>
        <taxon>Methanobacteriati</taxon>
        <taxon>Methanobacteriota</taxon>
        <taxon>Stenosarchaea group</taxon>
        <taxon>Methanomicrobia</taxon>
        <taxon>Methanosarcinales</taxon>
        <taxon>Methanosarcinaceae</taxon>
        <taxon>Methanococcoides</taxon>
    </lineage>
</organism>
<dbReference type="Proteomes" id="UP001185015">
    <property type="component" value="Unassembled WGS sequence"/>
</dbReference>
<keyword evidence="2" id="KW-1185">Reference proteome</keyword>
<dbReference type="PROSITE" id="PS51257">
    <property type="entry name" value="PROKAR_LIPOPROTEIN"/>
    <property type="match status" value="1"/>
</dbReference>
<proteinExistence type="predicted"/>
<reference evidence="1 2" key="1">
    <citation type="submission" date="2023-07" db="EMBL/GenBank/DDBJ databases">
        <title>Genomic Encyclopedia of Type Strains, Phase IV (KMG-IV): sequencing the most valuable type-strain genomes for metagenomic binning, comparative biology and taxonomic classification.</title>
        <authorList>
            <person name="Goeker M."/>
        </authorList>
    </citation>
    <scope>NUCLEOTIDE SEQUENCE [LARGE SCALE GENOMIC DNA]</scope>
    <source>
        <strain evidence="1 2">DSM 17273</strain>
    </source>
</reference>
<accession>A0AA90ZDD6</accession>
<dbReference type="RefSeq" id="WP_309740642.1">
    <property type="nucleotide sequence ID" value="NZ_JAVDQI010000007.1"/>
</dbReference>
<dbReference type="SUPFAM" id="SSF82784">
    <property type="entry name" value="OsmC-like"/>
    <property type="match status" value="2"/>
</dbReference>
<name>A0AA90ZDD6_9EURY</name>